<keyword evidence="1" id="KW-0812">Transmembrane</keyword>
<keyword evidence="1" id="KW-0472">Membrane</keyword>
<organism evidence="3 4">
    <name type="scientific">Kluyveromyces lactis (strain ATCC 8585 / CBS 2359 / DSM 70799 / NBRC 1267 / NRRL Y-1140 / WM37)</name>
    <name type="common">Yeast</name>
    <name type="synonym">Candida sphaerica</name>
    <dbReference type="NCBI Taxonomy" id="284590"/>
    <lineage>
        <taxon>Eukaryota</taxon>
        <taxon>Fungi</taxon>
        <taxon>Dikarya</taxon>
        <taxon>Ascomycota</taxon>
        <taxon>Saccharomycotina</taxon>
        <taxon>Saccharomycetes</taxon>
        <taxon>Saccharomycetales</taxon>
        <taxon>Saccharomycetaceae</taxon>
        <taxon>Kluyveromyces</taxon>
    </lineage>
</organism>
<dbReference type="RefSeq" id="XP_455908.1">
    <property type="nucleotide sequence ID" value="XM_455908.1"/>
</dbReference>
<evidence type="ECO:0000256" key="1">
    <source>
        <dbReference type="SAM" id="Phobius"/>
    </source>
</evidence>
<keyword evidence="2" id="KW-0732">Signal</keyword>
<evidence type="ECO:0000313" key="3">
    <source>
        <dbReference type="EMBL" id="CAG98616.1"/>
    </source>
</evidence>
<gene>
    <name evidence="3" type="ORF">KLLA0_F18480g</name>
</gene>
<reference evidence="3 4" key="1">
    <citation type="journal article" date="2004" name="Nature">
        <title>Genome evolution in yeasts.</title>
        <authorList>
            <consortium name="Genolevures"/>
            <person name="Dujon B."/>
            <person name="Sherman D."/>
            <person name="Fischer G."/>
            <person name="Durrens P."/>
            <person name="Casaregola S."/>
            <person name="Lafontaine I."/>
            <person name="de Montigny J."/>
            <person name="Marck C."/>
            <person name="Neuveglise C."/>
            <person name="Talla E."/>
            <person name="Goffard N."/>
            <person name="Frangeul L."/>
            <person name="Aigle M."/>
            <person name="Anthouard V."/>
            <person name="Babour A."/>
            <person name="Barbe V."/>
            <person name="Barnay S."/>
            <person name="Blanchin S."/>
            <person name="Beckerich J.M."/>
            <person name="Beyne E."/>
            <person name="Bleykasten C."/>
            <person name="Boisrame A."/>
            <person name="Boyer J."/>
            <person name="Cattolico L."/>
            <person name="Confanioleri F."/>
            <person name="de Daruvar A."/>
            <person name="Despons L."/>
            <person name="Fabre E."/>
            <person name="Fairhead C."/>
            <person name="Ferry-Dumazet H."/>
            <person name="Groppi A."/>
            <person name="Hantraye F."/>
            <person name="Hennequin C."/>
            <person name="Jauniaux N."/>
            <person name="Joyet P."/>
            <person name="Kachouri R."/>
            <person name="Kerrest A."/>
            <person name="Koszul R."/>
            <person name="Lemaire M."/>
            <person name="Lesur I."/>
            <person name="Ma L."/>
            <person name="Muller H."/>
            <person name="Nicaud J.M."/>
            <person name="Nikolski M."/>
            <person name="Oztas S."/>
            <person name="Ozier-Kalogeropoulos O."/>
            <person name="Pellenz S."/>
            <person name="Potier S."/>
            <person name="Richard G.F."/>
            <person name="Straub M.L."/>
            <person name="Suleau A."/>
            <person name="Swennene D."/>
            <person name="Tekaia F."/>
            <person name="Wesolowski-Louvel M."/>
            <person name="Westhof E."/>
            <person name="Wirth B."/>
            <person name="Zeniou-Meyer M."/>
            <person name="Zivanovic I."/>
            <person name="Bolotin-Fukuhara M."/>
            <person name="Thierry A."/>
            <person name="Bouchier C."/>
            <person name="Caudron B."/>
            <person name="Scarpelli C."/>
            <person name="Gaillardin C."/>
            <person name="Weissenbach J."/>
            <person name="Wincker P."/>
            <person name="Souciet J.L."/>
        </authorList>
    </citation>
    <scope>NUCLEOTIDE SEQUENCE [LARGE SCALE GENOMIC DNA]</scope>
    <source>
        <strain evidence="4">ATCC 8585 / CBS 2359 / DSM 70799 / NBRC 1267 / NRRL Y-1140 / WM37</strain>
    </source>
</reference>
<name>Q6CJI1_KLULA</name>
<dbReference type="EMBL" id="CR382126">
    <property type="protein sequence ID" value="CAG98616.1"/>
    <property type="molecule type" value="Genomic_DNA"/>
</dbReference>
<feature type="chain" id="PRO_5004272796" evidence="2">
    <location>
        <begin position="19"/>
        <end position="163"/>
    </location>
</feature>
<dbReference type="InParanoid" id="Q6CJI1"/>
<dbReference type="GeneID" id="2895576"/>
<feature type="transmembrane region" description="Helical" evidence="1">
    <location>
        <begin position="66"/>
        <end position="84"/>
    </location>
</feature>
<dbReference type="KEGG" id="kla:KLLA0_F18480g"/>
<keyword evidence="4" id="KW-1185">Reference proteome</keyword>
<feature type="signal peptide" evidence="2">
    <location>
        <begin position="1"/>
        <end position="18"/>
    </location>
</feature>
<sequence length="163" mass="18277">MNSLGVLFYSFLFAFNQLYEMVLWPMFSAELIGSPTYAYEDVDSFQMHVLDSPTQMPQEAVQKSGFNVRFLSIALIFVIILQLVKATSLSIGYIKENATCALGNAQVITGADADFIETDLVEDISNYYPSMSIRFNGSSTGTQTILNKPADVLIWDRRMFNPL</sequence>
<evidence type="ECO:0000256" key="2">
    <source>
        <dbReference type="SAM" id="SignalP"/>
    </source>
</evidence>
<dbReference type="AlphaFoldDB" id="Q6CJI1"/>
<protein>
    <submittedName>
        <fullName evidence="3">KLLA0F18480p</fullName>
    </submittedName>
</protein>
<dbReference type="PaxDb" id="284590-Q6CJI1"/>
<accession>Q6CJI1</accession>
<dbReference type="HOGENOM" id="CLU_1627329_0_0_1"/>
<dbReference type="Proteomes" id="UP000000598">
    <property type="component" value="Chromosome F"/>
</dbReference>
<keyword evidence="1" id="KW-1133">Transmembrane helix</keyword>
<evidence type="ECO:0000313" key="4">
    <source>
        <dbReference type="Proteomes" id="UP000000598"/>
    </source>
</evidence>
<proteinExistence type="predicted"/>